<evidence type="ECO:0000313" key="11">
    <source>
        <dbReference type="Proteomes" id="UP000307087"/>
    </source>
</evidence>
<feature type="transmembrane region" description="Helical" evidence="8">
    <location>
        <begin position="172"/>
        <end position="192"/>
    </location>
</feature>
<keyword evidence="3 8" id="KW-0808">Transferase</keyword>
<comment type="pathway">
    <text evidence="8">Protein modification; lipoprotein biosynthesis (N-acyl transfer).</text>
</comment>
<comment type="function">
    <text evidence="8">Catalyzes the phospholipid dependent N-acylation of the N-terminal cysteine of apolipoprotein, the last step in lipoprotein maturation.</text>
</comment>
<dbReference type="GO" id="GO:0016410">
    <property type="term" value="F:N-acyltransferase activity"/>
    <property type="evidence" value="ECO:0007669"/>
    <property type="project" value="UniProtKB-UniRule"/>
</dbReference>
<comment type="similarity">
    <text evidence="8">Belongs to the CN hydrolase family. Apolipoprotein N-acyltransferase subfamily.</text>
</comment>
<evidence type="ECO:0000256" key="8">
    <source>
        <dbReference type="HAMAP-Rule" id="MF_01148"/>
    </source>
</evidence>
<organism evidence="10 11">
    <name type="scientific">Nocardioides caeni</name>
    <dbReference type="NCBI Taxonomy" id="574700"/>
    <lineage>
        <taxon>Bacteria</taxon>
        <taxon>Bacillati</taxon>
        <taxon>Actinomycetota</taxon>
        <taxon>Actinomycetes</taxon>
        <taxon>Propionibacteriales</taxon>
        <taxon>Nocardioidaceae</taxon>
        <taxon>Nocardioides</taxon>
    </lineage>
</organism>
<dbReference type="Pfam" id="PF00795">
    <property type="entry name" value="CN_hydrolase"/>
    <property type="match status" value="1"/>
</dbReference>
<dbReference type="EMBL" id="STGW01000013">
    <property type="protein sequence ID" value="THV09407.1"/>
    <property type="molecule type" value="Genomic_DNA"/>
</dbReference>
<reference evidence="10 11" key="1">
    <citation type="journal article" date="2009" name="Int. J. Syst. Evol. Microbiol.">
        <title>Nocardioides caeni sp. nov., isolated from wastewater.</title>
        <authorList>
            <person name="Yoon J.H."/>
            <person name="Kang S.J."/>
            <person name="Park S."/>
            <person name="Kim W."/>
            <person name="Oh T.K."/>
        </authorList>
    </citation>
    <scope>NUCLEOTIDE SEQUENCE [LARGE SCALE GENOMIC DNA]</scope>
    <source>
        <strain evidence="10 11">DSM 23134</strain>
    </source>
</reference>
<dbReference type="PROSITE" id="PS51257">
    <property type="entry name" value="PROKAR_LIPOPROTEIN"/>
    <property type="match status" value="1"/>
</dbReference>
<comment type="caution">
    <text evidence="10">The sequence shown here is derived from an EMBL/GenBank/DDBJ whole genome shotgun (WGS) entry which is preliminary data.</text>
</comment>
<evidence type="ECO:0000259" key="9">
    <source>
        <dbReference type="PROSITE" id="PS50263"/>
    </source>
</evidence>
<dbReference type="Proteomes" id="UP000307087">
    <property type="component" value="Unassembled WGS sequence"/>
</dbReference>
<keyword evidence="7 8" id="KW-0012">Acyltransferase</keyword>
<dbReference type="GO" id="GO:0042158">
    <property type="term" value="P:lipoprotein biosynthetic process"/>
    <property type="evidence" value="ECO:0007669"/>
    <property type="project" value="UniProtKB-UniRule"/>
</dbReference>
<accession>A0A4S8N0Y0</accession>
<feature type="transmembrane region" description="Helical" evidence="8">
    <location>
        <begin position="48"/>
        <end position="67"/>
    </location>
</feature>
<comment type="subcellular location">
    <subcellularLocation>
        <location evidence="1 8">Cell membrane</location>
        <topology evidence="1 8">Multi-pass membrane protein</topology>
    </subcellularLocation>
</comment>
<dbReference type="InterPro" id="IPR003010">
    <property type="entry name" value="C-N_Hydrolase"/>
</dbReference>
<dbReference type="NCBIfam" id="TIGR00546">
    <property type="entry name" value="lnt"/>
    <property type="match status" value="1"/>
</dbReference>
<evidence type="ECO:0000256" key="6">
    <source>
        <dbReference type="ARBA" id="ARBA00023136"/>
    </source>
</evidence>
<dbReference type="AlphaFoldDB" id="A0A4S8N0Y0"/>
<evidence type="ECO:0000256" key="7">
    <source>
        <dbReference type="ARBA" id="ARBA00023315"/>
    </source>
</evidence>
<keyword evidence="4 8" id="KW-0812">Transmembrane</keyword>
<dbReference type="SUPFAM" id="SSF56317">
    <property type="entry name" value="Carbon-nitrogen hydrolase"/>
    <property type="match status" value="1"/>
</dbReference>
<dbReference type="PANTHER" id="PTHR38686:SF1">
    <property type="entry name" value="APOLIPOPROTEIN N-ACYLTRANSFERASE"/>
    <property type="match status" value="1"/>
</dbReference>
<evidence type="ECO:0000256" key="5">
    <source>
        <dbReference type="ARBA" id="ARBA00022989"/>
    </source>
</evidence>
<comment type="catalytic activity">
    <reaction evidence="8">
        <text>N-terminal S-1,2-diacyl-sn-glyceryl-L-cysteinyl-[lipoprotein] + a glycerophospholipid = N-acyl-S-1,2-diacyl-sn-glyceryl-L-cysteinyl-[lipoprotein] + a 2-acyl-sn-glycero-3-phospholipid + H(+)</text>
        <dbReference type="Rhea" id="RHEA:48228"/>
        <dbReference type="Rhea" id="RHEA-COMP:14681"/>
        <dbReference type="Rhea" id="RHEA-COMP:14684"/>
        <dbReference type="ChEBI" id="CHEBI:15378"/>
        <dbReference type="ChEBI" id="CHEBI:136912"/>
        <dbReference type="ChEBI" id="CHEBI:140656"/>
        <dbReference type="ChEBI" id="CHEBI:140657"/>
        <dbReference type="ChEBI" id="CHEBI:140660"/>
        <dbReference type="EC" id="2.3.1.269"/>
    </reaction>
</comment>
<dbReference type="HAMAP" id="MF_01148">
    <property type="entry name" value="Lnt"/>
    <property type="match status" value="1"/>
</dbReference>
<dbReference type="CDD" id="cd07571">
    <property type="entry name" value="ALP_N-acyl_transferase"/>
    <property type="match status" value="1"/>
</dbReference>
<dbReference type="InterPro" id="IPR004563">
    <property type="entry name" value="Apolipo_AcylTrfase"/>
</dbReference>
<dbReference type="GO" id="GO:0005886">
    <property type="term" value="C:plasma membrane"/>
    <property type="evidence" value="ECO:0007669"/>
    <property type="project" value="UniProtKB-SubCell"/>
</dbReference>
<sequence length="507" mass="54317">MLRRSGVGILGGLLLFAAFEPIALPWLLPFGVACFAWALRDLSAPRAGLIGLCFGVSFYFTHIYWMSESIGTDAWLALAGIEAAFYGVLGALAPLLRRLPAWPLWMAAAWATMETVRSGWPFSGMPWGRLAFASIDTPAAPAVAWAGMTGLSFLLALLGFTLAAVAEDRARLRICAVVATLAVLVLPALLSYDVEESGKATVAVVQGNVPGPGNNILYDPLGVTENHVAATVDLATRVEQGDSPAPDFVLWPENSTASDPFSDSEVNAGIQRAVDAIRVPVVVGGMVSEGYDHVLNQGIVWDPVSGPGERYTKHHPVPYGEYIPFRDIWDPEFGQLALISRDMKSGTRTDPLDIAGIPVADAICFDVAYDDVMPAQVRDGAELLVVQTSNASFINTFQIEQQFAITRLRAIEAGRWLTVASTNGRTGVIDPDGSVVATAGIRTTAVLVEEVGLSTGLTPAMWLGPWPTRLLMMMTLGALAAGVVAYRRQRENDTDPLPERIEEPEGA</sequence>
<feature type="transmembrane region" description="Helical" evidence="8">
    <location>
        <begin position="7"/>
        <end position="28"/>
    </location>
</feature>
<dbReference type="PROSITE" id="PS50263">
    <property type="entry name" value="CN_HYDROLASE"/>
    <property type="match status" value="1"/>
</dbReference>
<dbReference type="RefSeq" id="WP_136563870.1">
    <property type="nucleotide sequence ID" value="NZ_STGW01000013.1"/>
</dbReference>
<keyword evidence="6 8" id="KW-0472">Membrane</keyword>
<dbReference type="PANTHER" id="PTHR38686">
    <property type="entry name" value="APOLIPOPROTEIN N-ACYLTRANSFERASE"/>
    <property type="match status" value="1"/>
</dbReference>
<evidence type="ECO:0000256" key="2">
    <source>
        <dbReference type="ARBA" id="ARBA00022475"/>
    </source>
</evidence>
<feature type="transmembrane region" description="Helical" evidence="8">
    <location>
        <begin position="142"/>
        <end position="165"/>
    </location>
</feature>
<evidence type="ECO:0000256" key="3">
    <source>
        <dbReference type="ARBA" id="ARBA00022679"/>
    </source>
</evidence>
<feature type="domain" description="CN hydrolase" evidence="9">
    <location>
        <begin position="200"/>
        <end position="453"/>
    </location>
</feature>
<gene>
    <name evidence="8 10" type="primary">lnt</name>
    <name evidence="10" type="ORF">E9934_15825</name>
</gene>
<dbReference type="InterPro" id="IPR036526">
    <property type="entry name" value="C-N_Hydrolase_sf"/>
</dbReference>
<name>A0A4S8N0Y0_9ACTN</name>
<dbReference type="InterPro" id="IPR045378">
    <property type="entry name" value="LNT_N"/>
</dbReference>
<dbReference type="OrthoDB" id="9804277at2"/>
<dbReference type="Gene3D" id="3.60.110.10">
    <property type="entry name" value="Carbon-nitrogen hydrolase"/>
    <property type="match status" value="1"/>
</dbReference>
<proteinExistence type="inferred from homology"/>
<dbReference type="UniPathway" id="UPA00666"/>
<keyword evidence="5 8" id="KW-1133">Transmembrane helix</keyword>
<evidence type="ECO:0000256" key="1">
    <source>
        <dbReference type="ARBA" id="ARBA00004651"/>
    </source>
</evidence>
<feature type="transmembrane region" description="Helical" evidence="8">
    <location>
        <begin position="74"/>
        <end position="96"/>
    </location>
</feature>
<dbReference type="EC" id="2.3.1.269" evidence="8"/>
<comment type="caution">
    <text evidence="8">Lacks conserved residue(s) required for the propagation of feature annotation.</text>
</comment>
<evidence type="ECO:0000256" key="4">
    <source>
        <dbReference type="ARBA" id="ARBA00022692"/>
    </source>
</evidence>
<protein>
    <recommendedName>
        <fullName evidence="8">Apolipoprotein N-acyltransferase</fullName>
        <shortName evidence="8">ALP N-acyltransferase</shortName>
        <ecNumber evidence="8">2.3.1.269</ecNumber>
    </recommendedName>
</protein>
<dbReference type="Pfam" id="PF20154">
    <property type="entry name" value="LNT_N"/>
    <property type="match status" value="1"/>
</dbReference>
<evidence type="ECO:0000313" key="10">
    <source>
        <dbReference type="EMBL" id="THV09407.1"/>
    </source>
</evidence>
<keyword evidence="2 8" id="KW-1003">Cell membrane</keyword>
<keyword evidence="10" id="KW-0449">Lipoprotein</keyword>
<keyword evidence="11" id="KW-1185">Reference proteome</keyword>